<gene>
    <name evidence="1" type="ORF">AR543_22250</name>
</gene>
<evidence type="ECO:0000313" key="2">
    <source>
        <dbReference type="Proteomes" id="UP000078148"/>
    </source>
</evidence>
<dbReference type="EMBL" id="CP013023">
    <property type="protein sequence ID" value="ANF98439.1"/>
    <property type="molecule type" value="Genomic_DNA"/>
</dbReference>
<evidence type="ECO:0000313" key="1">
    <source>
        <dbReference type="EMBL" id="ANF98439.1"/>
    </source>
</evidence>
<name>A0A172ZLL7_9BACL</name>
<dbReference type="STRING" id="1616788.AR543_22250"/>
<reference evidence="2" key="1">
    <citation type="submission" date="2015-10" db="EMBL/GenBank/DDBJ databases">
        <title>Genome of Paenibacillus bovis sp. nov.</title>
        <authorList>
            <person name="Wu Z."/>
            <person name="Gao C."/>
            <person name="Liu Z."/>
            <person name="Zheng H."/>
        </authorList>
    </citation>
    <scope>NUCLEOTIDE SEQUENCE [LARGE SCALE GENOMIC DNA]</scope>
    <source>
        <strain evidence="2">BD3526</strain>
    </source>
</reference>
<proteinExistence type="predicted"/>
<accession>A0A172ZLL7</accession>
<dbReference type="Proteomes" id="UP000078148">
    <property type="component" value="Chromosome"/>
</dbReference>
<organism evidence="1 2">
    <name type="scientific">Paenibacillus bovis</name>
    <dbReference type="NCBI Taxonomy" id="1616788"/>
    <lineage>
        <taxon>Bacteria</taxon>
        <taxon>Bacillati</taxon>
        <taxon>Bacillota</taxon>
        <taxon>Bacilli</taxon>
        <taxon>Bacillales</taxon>
        <taxon>Paenibacillaceae</taxon>
        <taxon>Paenibacillus</taxon>
    </lineage>
</organism>
<keyword evidence="2" id="KW-1185">Reference proteome</keyword>
<dbReference type="AlphaFoldDB" id="A0A172ZLL7"/>
<dbReference type="KEGG" id="pbv:AR543_22250"/>
<sequence>MKQNRFKRFLIPIILIVLFIYVYGGNIGKMTEVISTDGTQPVGEITGGTEVGQTFVSSMNNLSGFSIKLATYARKNDGHVTIGIRNYGDDQPIYSTRIKAESLADNAYYDMRFPPIKFSKDKKYYIYVSSESSTKDHSITAYMSKKDTYAGGSLIRNGKEEPGDLAFKVVCNRTLF</sequence>
<protein>
    <submittedName>
        <fullName evidence="1">Uncharacterized protein</fullName>
    </submittedName>
</protein>
<reference evidence="1 2" key="2">
    <citation type="journal article" date="2016" name="Int. J. Syst. Evol. Microbiol.">
        <title>Paenibacillus bovis sp. nov., isolated from raw yak (Bos grunniens) milk.</title>
        <authorList>
            <person name="Gao C."/>
            <person name="Han J."/>
            <person name="Liu Z."/>
            <person name="Xu X."/>
            <person name="Hang F."/>
            <person name="Wu Z."/>
        </authorList>
    </citation>
    <scope>NUCLEOTIDE SEQUENCE [LARGE SCALE GENOMIC DNA]</scope>
    <source>
        <strain evidence="1 2">BD3526</strain>
    </source>
</reference>